<accession>A0A9N8Z3Z1</accession>
<organism evidence="1 2">
    <name type="scientific">Funneliformis mosseae</name>
    <name type="common">Endomycorrhizal fungus</name>
    <name type="synonym">Glomus mosseae</name>
    <dbReference type="NCBI Taxonomy" id="27381"/>
    <lineage>
        <taxon>Eukaryota</taxon>
        <taxon>Fungi</taxon>
        <taxon>Fungi incertae sedis</taxon>
        <taxon>Mucoromycota</taxon>
        <taxon>Glomeromycotina</taxon>
        <taxon>Glomeromycetes</taxon>
        <taxon>Glomerales</taxon>
        <taxon>Glomeraceae</taxon>
        <taxon>Funneliformis</taxon>
    </lineage>
</organism>
<keyword evidence="2" id="KW-1185">Reference proteome</keyword>
<protein>
    <submittedName>
        <fullName evidence="1">10786_t:CDS:1</fullName>
    </submittedName>
</protein>
<gene>
    <name evidence="1" type="ORF">FMOSSE_LOCUS2192</name>
</gene>
<evidence type="ECO:0000313" key="2">
    <source>
        <dbReference type="Proteomes" id="UP000789375"/>
    </source>
</evidence>
<reference evidence="1" key="1">
    <citation type="submission" date="2021-06" db="EMBL/GenBank/DDBJ databases">
        <authorList>
            <person name="Kallberg Y."/>
            <person name="Tangrot J."/>
            <person name="Rosling A."/>
        </authorList>
    </citation>
    <scope>NUCLEOTIDE SEQUENCE</scope>
    <source>
        <strain evidence="1">87-6 pot B 2015</strain>
    </source>
</reference>
<proteinExistence type="predicted"/>
<comment type="caution">
    <text evidence="1">The sequence shown here is derived from an EMBL/GenBank/DDBJ whole genome shotgun (WGS) entry which is preliminary data.</text>
</comment>
<evidence type="ECO:0000313" key="1">
    <source>
        <dbReference type="EMBL" id="CAG8464182.1"/>
    </source>
</evidence>
<sequence length="42" mass="4933">MSKIYKSNSFSKSIGNYEIFELLKYETFDISNLHTPSHLFTT</sequence>
<dbReference type="Proteomes" id="UP000789375">
    <property type="component" value="Unassembled WGS sequence"/>
</dbReference>
<dbReference type="AlphaFoldDB" id="A0A9N8Z3Z1"/>
<name>A0A9N8Z3Z1_FUNMO</name>
<dbReference type="EMBL" id="CAJVPP010000277">
    <property type="protein sequence ID" value="CAG8464182.1"/>
    <property type="molecule type" value="Genomic_DNA"/>
</dbReference>